<reference evidence="1" key="1">
    <citation type="journal article" date="2015" name="Nature">
        <title>Complex archaea that bridge the gap between prokaryotes and eukaryotes.</title>
        <authorList>
            <person name="Spang A."/>
            <person name="Saw J.H."/>
            <person name="Jorgensen S.L."/>
            <person name="Zaremba-Niedzwiedzka K."/>
            <person name="Martijn J."/>
            <person name="Lind A.E."/>
            <person name="van Eijk R."/>
            <person name="Schleper C."/>
            <person name="Guy L."/>
            <person name="Ettema T.J."/>
        </authorList>
    </citation>
    <scope>NUCLEOTIDE SEQUENCE</scope>
</reference>
<accession>A0A0F9Q745</accession>
<evidence type="ECO:0000313" key="1">
    <source>
        <dbReference type="EMBL" id="KKN09081.1"/>
    </source>
</evidence>
<proteinExistence type="predicted"/>
<organism evidence="1">
    <name type="scientific">marine sediment metagenome</name>
    <dbReference type="NCBI Taxonomy" id="412755"/>
    <lineage>
        <taxon>unclassified sequences</taxon>
        <taxon>metagenomes</taxon>
        <taxon>ecological metagenomes</taxon>
    </lineage>
</organism>
<comment type="caution">
    <text evidence="1">The sequence shown here is derived from an EMBL/GenBank/DDBJ whole genome shotgun (WGS) entry which is preliminary data.</text>
</comment>
<gene>
    <name evidence="1" type="ORF">LCGC14_1050240</name>
</gene>
<name>A0A0F9Q745_9ZZZZ</name>
<dbReference type="EMBL" id="LAZR01004385">
    <property type="protein sequence ID" value="KKN09081.1"/>
    <property type="molecule type" value="Genomic_DNA"/>
</dbReference>
<protein>
    <submittedName>
        <fullName evidence="1">Uncharacterized protein</fullName>
    </submittedName>
</protein>
<sequence>MGINHIVSDLETIEYVENKFENVDNLLLIREKPESNFVDWYNIPRRKNYWIEGCIEGSVCEQGVLSFHLNYNMEASICSNLKKSIFYTSLPETWKKLKEFKCDIRDFNTPSIFLKN</sequence>
<dbReference type="AlphaFoldDB" id="A0A0F9Q745"/>